<evidence type="ECO:0000256" key="4">
    <source>
        <dbReference type="SAM" id="Phobius"/>
    </source>
</evidence>
<dbReference type="AlphaFoldDB" id="A0AA43TZ58"/>
<comment type="subcellular location">
    <subcellularLocation>
        <location evidence="1">Membrane</location>
        <topology evidence="1">Single-pass membrane protein</topology>
    </subcellularLocation>
</comment>
<dbReference type="GO" id="GO:0016757">
    <property type="term" value="F:glycosyltransferase activity"/>
    <property type="evidence" value="ECO:0007669"/>
    <property type="project" value="TreeGrafter"/>
</dbReference>
<keyword evidence="3 4" id="KW-1133">Transmembrane helix</keyword>
<evidence type="ECO:0008006" key="7">
    <source>
        <dbReference type="Google" id="ProtNLM"/>
    </source>
</evidence>
<proteinExistence type="predicted"/>
<dbReference type="PANTHER" id="PTHR21461">
    <property type="entry name" value="GLYCOSYLTRANSFERASE FAMILY 92 PROTEIN"/>
    <property type="match status" value="1"/>
</dbReference>
<feature type="transmembrane region" description="Helical" evidence="4">
    <location>
        <begin position="21"/>
        <end position="40"/>
    </location>
</feature>
<evidence type="ECO:0000256" key="1">
    <source>
        <dbReference type="ARBA" id="ARBA00004167"/>
    </source>
</evidence>
<accession>A0AA43TZ58</accession>
<name>A0AA43TZ58_9LECA</name>
<dbReference type="Pfam" id="PF13704">
    <property type="entry name" value="Glyco_tranf_2_4"/>
    <property type="match status" value="1"/>
</dbReference>
<dbReference type="Proteomes" id="UP001161017">
    <property type="component" value="Unassembled WGS sequence"/>
</dbReference>
<evidence type="ECO:0000313" key="6">
    <source>
        <dbReference type="Proteomes" id="UP001161017"/>
    </source>
</evidence>
<evidence type="ECO:0000256" key="2">
    <source>
        <dbReference type="ARBA" id="ARBA00022692"/>
    </source>
</evidence>
<evidence type="ECO:0000313" key="5">
    <source>
        <dbReference type="EMBL" id="MDI1493139.1"/>
    </source>
</evidence>
<dbReference type="GO" id="GO:0016020">
    <property type="term" value="C:membrane"/>
    <property type="evidence" value="ECO:0007669"/>
    <property type="project" value="UniProtKB-SubCell"/>
</dbReference>
<dbReference type="EMBL" id="JAPUFD010000023">
    <property type="protein sequence ID" value="MDI1493139.1"/>
    <property type="molecule type" value="Genomic_DNA"/>
</dbReference>
<keyword evidence="6" id="KW-1185">Reference proteome</keyword>
<comment type="caution">
    <text evidence="5">The sequence shown here is derived from an EMBL/GenBank/DDBJ whole genome shotgun (WGS) entry which is preliminary data.</text>
</comment>
<dbReference type="GO" id="GO:0005737">
    <property type="term" value="C:cytoplasm"/>
    <property type="evidence" value="ECO:0007669"/>
    <property type="project" value="TreeGrafter"/>
</dbReference>
<organism evidence="5 6">
    <name type="scientific">Ramalina farinacea</name>
    <dbReference type="NCBI Taxonomy" id="258253"/>
    <lineage>
        <taxon>Eukaryota</taxon>
        <taxon>Fungi</taxon>
        <taxon>Dikarya</taxon>
        <taxon>Ascomycota</taxon>
        <taxon>Pezizomycotina</taxon>
        <taxon>Lecanoromycetes</taxon>
        <taxon>OSLEUM clade</taxon>
        <taxon>Lecanoromycetidae</taxon>
        <taxon>Lecanorales</taxon>
        <taxon>Lecanorineae</taxon>
        <taxon>Ramalinaceae</taxon>
        <taxon>Ramalina</taxon>
    </lineage>
</organism>
<keyword evidence="4" id="KW-0472">Membrane</keyword>
<sequence>MAASAWDLVSKTSPGSSKFRLFILAFVFTIGLLSYGRYYGLPSSNLAATADQCEDLSKLGQYSNCSTDPGAIEPVESTIDDDMEPASSSSFSSSASLLSSSTKHIMNGIDVFPPPPPADDEEYMAICLMVKNAAPELGEFVTHHYYHHGIRRFYVYDDGSTPQLQENPEFLEARNNVPDSTVTFAYIEPDSIDPASEERKHLQEALATRCVKDHGSKHHWMGLFDVDEYLEMRNKAWPVLKEWLQAWEKYDDVGALGVQWLPHNSAGLVEIPTGGFRHSYDNCVSVAPVDARGPKALQPLIELKNFVRPKLVENIPGIHVVEFNTTGVKRFRELDMETTWTEKAFATHEYWALHHFATGSRKYFEMKGNRGRMQGPGTWPVDQGYWDNYHKDVREYKCEELVNYVP</sequence>
<dbReference type="PANTHER" id="PTHR21461:SF69">
    <property type="entry name" value="GLYCOSYLTRANSFERASE FAMILY 92 PROTEIN"/>
    <property type="match status" value="1"/>
</dbReference>
<evidence type="ECO:0000256" key="3">
    <source>
        <dbReference type="ARBA" id="ARBA00022989"/>
    </source>
</evidence>
<protein>
    <recommendedName>
        <fullName evidence="7">Glycosyltransferase family 92 protein</fullName>
    </recommendedName>
</protein>
<gene>
    <name evidence="5" type="ORF">OHK93_004926</name>
</gene>
<keyword evidence="2 4" id="KW-0812">Transmembrane</keyword>
<reference evidence="5" key="1">
    <citation type="journal article" date="2023" name="Genome Biol. Evol.">
        <title>First Whole Genome Sequence and Flow Cytometry Genome Size Data for the Lichen-Forming Fungus Ramalina farinacea (Ascomycota).</title>
        <authorList>
            <person name="Llewellyn T."/>
            <person name="Mian S."/>
            <person name="Hill R."/>
            <person name="Leitch I.J."/>
            <person name="Gaya E."/>
        </authorList>
    </citation>
    <scope>NUCLEOTIDE SEQUENCE</scope>
    <source>
        <strain evidence="5">LIQ254RAFAR</strain>
    </source>
</reference>